<dbReference type="Proteomes" id="UP000199379">
    <property type="component" value="Unassembled WGS sequence"/>
</dbReference>
<feature type="domain" description="HTH lysR-type" evidence="5">
    <location>
        <begin position="15"/>
        <end position="65"/>
    </location>
</feature>
<dbReference type="PANTHER" id="PTHR30427">
    <property type="entry name" value="TRANSCRIPTIONAL ACTIVATOR PROTEIN LYSR"/>
    <property type="match status" value="1"/>
</dbReference>
<proteinExistence type="inferred from homology"/>
<dbReference type="InterPro" id="IPR036388">
    <property type="entry name" value="WH-like_DNA-bd_sf"/>
</dbReference>
<dbReference type="EMBL" id="FNYD01000003">
    <property type="protein sequence ID" value="SEJ09848.1"/>
    <property type="molecule type" value="Genomic_DNA"/>
</dbReference>
<dbReference type="InterPro" id="IPR036390">
    <property type="entry name" value="WH_DNA-bd_sf"/>
</dbReference>
<dbReference type="InterPro" id="IPR005119">
    <property type="entry name" value="LysR_subst-bd"/>
</dbReference>
<reference evidence="6 7" key="1">
    <citation type="submission" date="2016-10" db="EMBL/GenBank/DDBJ databases">
        <authorList>
            <person name="de Groot N.N."/>
        </authorList>
    </citation>
    <scope>NUCLEOTIDE SEQUENCE [LARGE SCALE GENOMIC DNA]</scope>
    <source>
        <strain evidence="6 7">DSM 29340</strain>
    </source>
</reference>
<sequence>MAKTTTWHSLPEYFALRALMQAGTTTGAAHQLGLSQSAVSRSVASLENRLGTPLFEREAGRLRPTQEAVRLNRRLDPLFEALGRIDGPTEPVQETLRIIAPPSYAHRFLVSQISSFLRMNPAFFVSLEVNTSDEVTRGILDDRFDLGITGVEQSRAGVKMLPYRESEAVCAMPRDHPMAEQPRITPRELHDQPLIALTRRHARRGQLERLLHQSRAIPRIVAEVSTSFAAVDLAKEGLGIAVVNPFPLFHYRSDDLAFVPFASDMRYRSYFILSDTRPMTRTARVFMRHLRLNTPPDPFSRKGWAGA</sequence>
<keyword evidence="3" id="KW-0238">DNA-binding</keyword>
<dbReference type="SUPFAM" id="SSF53850">
    <property type="entry name" value="Periplasmic binding protein-like II"/>
    <property type="match status" value="1"/>
</dbReference>
<accession>A0A1H6VYU2</accession>
<dbReference type="AlphaFoldDB" id="A0A1H6VYU2"/>
<comment type="similarity">
    <text evidence="1">Belongs to the LysR transcriptional regulatory family.</text>
</comment>
<evidence type="ECO:0000256" key="4">
    <source>
        <dbReference type="ARBA" id="ARBA00023163"/>
    </source>
</evidence>
<dbReference type="STRING" id="1227549.SAMN05444007_103319"/>
<dbReference type="PRINTS" id="PR00039">
    <property type="entry name" value="HTHLYSR"/>
</dbReference>
<name>A0A1H6VYU2_9RHOB</name>
<evidence type="ECO:0000313" key="7">
    <source>
        <dbReference type="Proteomes" id="UP000199379"/>
    </source>
</evidence>
<evidence type="ECO:0000313" key="6">
    <source>
        <dbReference type="EMBL" id="SEJ09848.1"/>
    </source>
</evidence>
<evidence type="ECO:0000256" key="1">
    <source>
        <dbReference type="ARBA" id="ARBA00009437"/>
    </source>
</evidence>
<dbReference type="PANTHER" id="PTHR30427:SF1">
    <property type="entry name" value="TRANSCRIPTIONAL ACTIVATOR PROTEIN LYSR"/>
    <property type="match status" value="1"/>
</dbReference>
<keyword evidence="7" id="KW-1185">Reference proteome</keyword>
<evidence type="ECO:0000256" key="3">
    <source>
        <dbReference type="ARBA" id="ARBA00023125"/>
    </source>
</evidence>
<dbReference type="RefSeq" id="WP_092363893.1">
    <property type="nucleotide sequence ID" value="NZ_BMGV01000003.1"/>
</dbReference>
<dbReference type="OrthoDB" id="8479870at2"/>
<dbReference type="GO" id="GO:0010628">
    <property type="term" value="P:positive regulation of gene expression"/>
    <property type="evidence" value="ECO:0007669"/>
    <property type="project" value="TreeGrafter"/>
</dbReference>
<dbReference type="InterPro" id="IPR000847">
    <property type="entry name" value="LysR_HTH_N"/>
</dbReference>
<gene>
    <name evidence="6" type="ORF">SAMN05444007_103319</name>
</gene>
<dbReference type="Pfam" id="PF03466">
    <property type="entry name" value="LysR_substrate"/>
    <property type="match status" value="1"/>
</dbReference>
<evidence type="ECO:0000259" key="5">
    <source>
        <dbReference type="PROSITE" id="PS50931"/>
    </source>
</evidence>
<dbReference type="PROSITE" id="PS50931">
    <property type="entry name" value="HTH_LYSR"/>
    <property type="match status" value="1"/>
</dbReference>
<dbReference type="Gene3D" id="1.10.10.10">
    <property type="entry name" value="Winged helix-like DNA-binding domain superfamily/Winged helix DNA-binding domain"/>
    <property type="match status" value="1"/>
</dbReference>
<organism evidence="6 7">
    <name type="scientific">Cribrihabitans marinus</name>
    <dbReference type="NCBI Taxonomy" id="1227549"/>
    <lineage>
        <taxon>Bacteria</taxon>
        <taxon>Pseudomonadati</taxon>
        <taxon>Pseudomonadota</taxon>
        <taxon>Alphaproteobacteria</taxon>
        <taxon>Rhodobacterales</taxon>
        <taxon>Paracoccaceae</taxon>
        <taxon>Cribrihabitans</taxon>
    </lineage>
</organism>
<dbReference type="Gene3D" id="3.40.190.290">
    <property type="match status" value="1"/>
</dbReference>
<dbReference type="SUPFAM" id="SSF46785">
    <property type="entry name" value="Winged helix' DNA-binding domain"/>
    <property type="match status" value="1"/>
</dbReference>
<dbReference type="GO" id="GO:0043565">
    <property type="term" value="F:sequence-specific DNA binding"/>
    <property type="evidence" value="ECO:0007669"/>
    <property type="project" value="TreeGrafter"/>
</dbReference>
<dbReference type="Pfam" id="PF00126">
    <property type="entry name" value="HTH_1"/>
    <property type="match status" value="1"/>
</dbReference>
<dbReference type="GO" id="GO:0003700">
    <property type="term" value="F:DNA-binding transcription factor activity"/>
    <property type="evidence" value="ECO:0007669"/>
    <property type="project" value="InterPro"/>
</dbReference>
<keyword evidence="2" id="KW-0805">Transcription regulation</keyword>
<evidence type="ECO:0000256" key="2">
    <source>
        <dbReference type="ARBA" id="ARBA00023015"/>
    </source>
</evidence>
<protein>
    <submittedName>
        <fullName evidence="6">Transcriptional regulator, LysR family</fullName>
    </submittedName>
</protein>
<keyword evidence="4" id="KW-0804">Transcription</keyword>